<evidence type="ECO:0000256" key="1">
    <source>
        <dbReference type="ARBA" id="ARBA00022729"/>
    </source>
</evidence>
<keyword evidence="4" id="KW-1133">Transmembrane helix</keyword>
<keyword evidence="1 5" id="KW-0732">Signal</keyword>
<feature type="region of interest" description="Disordered" evidence="3">
    <location>
        <begin position="415"/>
        <end position="436"/>
    </location>
</feature>
<dbReference type="Gene3D" id="3.30.200.20">
    <property type="entry name" value="Phosphorylase Kinase, domain 1"/>
    <property type="match status" value="1"/>
</dbReference>
<dbReference type="Pfam" id="PF08276">
    <property type="entry name" value="PAN_2"/>
    <property type="match status" value="1"/>
</dbReference>
<reference evidence="7" key="1">
    <citation type="submission" date="2022-04" db="EMBL/GenBank/DDBJ databases">
        <title>A functionally conserved STORR gene fusion in Papaver species that diverged 16.8 million years ago.</title>
        <authorList>
            <person name="Catania T."/>
        </authorList>
    </citation>
    <scope>NUCLEOTIDE SEQUENCE</scope>
    <source>
        <strain evidence="7">S-188037</strain>
    </source>
</reference>
<dbReference type="InterPro" id="IPR000858">
    <property type="entry name" value="S_locus_glycoprot_dom"/>
</dbReference>
<dbReference type="InterPro" id="IPR003609">
    <property type="entry name" value="Pan_app"/>
</dbReference>
<evidence type="ECO:0000256" key="4">
    <source>
        <dbReference type="SAM" id="Phobius"/>
    </source>
</evidence>
<dbReference type="CDD" id="cd00028">
    <property type="entry name" value="B_lectin"/>
    <property type="match status" value="1"/>
</dbReference>
<dbReference type="InterPro" id="IPR036426">
    <property type="entry name" value="Bulb-type_lectin_dom_sf"/>
</dbReference>
<dbReference type="PANTHER" id="PTHR32444:SF118">
    <property type="entry name" value="OS09G0551150 PROTEIN"/>
    <property type="match status" value="1"/>
</dbReference>
<evidence type="ECO:0000256" key="2">
    <source>
        <dbReference type="ARBA" id="ARBA00023157"/>
    </source>
</evidence>
<organism evidence="7 8">
    <name type="scientific">Papaver atlanticum</name>
    <dbReference type="NCBI Taxonomy" id="357466"/>
    <lineage>
        <taxon>Eukaryota</taxon>
        <taxon>Viridiplantae</taxon>
        <taxon>Streptophyta</taxon>
        <taxon>Embryophyta</taxon>
        <taxon>Tracheophyta</taxon>
        <taxon>Spermatophyta</taxon>
        <taxon>Magnoliopsida</taxon>
        <taxon>Ranunculales</taxon>
        <taxon>Papaveraceae</taxon>
        <taxon>Papaveroideae</taxon>
        <taxon>Papaver</taxon>
    </lineage>
</organism>
<comment type="caution">
    <text evidence="7">The sequence shown here is derived from an EMBL/GenBank/DDBJ whole genome shotgun (WGS) entry which is preliminary data.</text>
</comment>
<feature type="domain" description="Bulb-type lectin" evidence="6">
    <location>
        <begin position="22"/>
        <end position="143"/>
    </location>
</feature>
<dbReference type="SUPFAM" id="SSF56112">
    <property type="entry name" value="Protein kinase-like (PK-like)"/>
    <property type="match status" value="1"/>
</dbReference>
<dbReference type="Gene3D" id="2.90.10.10">
    <property type="entry name" value="Bulb-type lectin domain"/>
    <property type="match status" value="1"/>
</dbReference>
<feature type="chain" id="PRO_5041977913" description="Bulb-type lectin domain-containing protein" evidence="5">
    <location>
        <begin position="22"/>
        <end position="644"/>
    </location>
</feature>
<dbReference type="InterPro" id="IPR001480">
    <property type="entry name" value="Bulb-type_lectin_dom"/>
</dbReference>
<keyword evidence="4" id="KW-0812">Transmembrane</keyword>
<evidence type="ECO:0000313" key="7">
    <source>
        <dbReference type="EMBL" id="KAI3849775.1"/>
    </source>
</evidence>
<accession>A0AAD4RZR6</accession>
<evidence type="ECO:0000256" key="3">
    <source>
        <dbReference type="SAM" id="MobiDB-lite"/>
    </source>
</evidence>
<name>A0AAD4RZR6_9MAGN</name>
<dbReference type="Proteomes" id="UP001202328">
    <property type="component" value="Unassembled WGS sequence"/>
</dbReference>
<dbReference type="InterPro" id="IPR011009">
    <property type="entry name" value="Kinase-like_dom_sf"/>
</dbReference>
<dbReference type="AlphaFoldDB" id="A0AAD4RZR6"/>
<dbReference type="CDD" id="cd01098">
    <property type="entry name" value="PAN_AP_plant"/>
    <property type="match status" value="1"/>
</dbReference>
<gene>
    <name evidence="7" type="ORF">MKW98_026689</name>
</gene>
<feature type="compositionally biased region" description="Low complexity" evidence="3">
    <location>
        <begin position="416"/>
        <end position="427"/>
    </location>
</feature>
<evidence type="ECO:0000259" key="6">
    <source>
        <dbReference type="PROSITE" id="PS50927"/>
    </source>
</evidence>
<sequence>MSLLLLFFCTCLFLFSKTSNAKDTMVQKEYLSVNQTLVSSGQTFKLGFFNTNNTKNLYLGIWYKNITPTFVVWVANRNHPLTDSAGGFTIANDGNIVVVNGSKIVIWSSNLSRSVGNPVVQLLETGNLALKEGLHDSANYIWQSFDYPTNTRLPEMKFGWDLKIGLNRYLTSWKNVNDPSVGDYTYGMDLIGLPQLVVRNGSIKKFRSGVWNGIQFDGILNLRPDEIFNYTMVLNTNEVYAAFENKGSDPSVIARESMNEEGILKRFTWDKQSMKWSDMSMFPRDNCDNYNHCGVNGICDIAFFPPCECLRGFKPISQHQWSVNNWTDGCVRNTSLECGSDIFEPIKGIKLPDMVNFSVNKSMSLEECEWECTRNCSCGSGCILWYGDLFDSRSFSDAGEQRLFLRLALSEEEPPISEVEPPVSEGEPTFEGQPTSKAMKEKSRVLMKVLLSVSSGVLFFCLVIFLIIWKTRRTGGVLNVKEGQKEDLELPLFDLITIETATNNFSHTHKIGEGGYGPVYKGKTSQGQEIAVKRLSKDSGQGNTEFKNEQDLVVSNSTQYPSTGFLDLPIFGRRAATPAQQIHQSELTHSGQSASLNAEAASPTVSPAVTSPATSSSARDYNTDSTAVVSSSSPVPQTDTTSAD</sequence>
<feature type="signal peptide" evidence="5">
    <location>
        <begin position="1"/>
        <end position="21"/>
    </location>
</feature>
<protein>
    <recommendedName>
        <fullName evidence="6">Bulb-type lectin domain-containing protein</fullName>
    </recommendedName>
</protein>
<keyword evidence="8" id="KW-1185">Reference proteome</keyword>
<feature type="compositionally biased region" description="Polar residues" evidence="3">
    <location>
        <begin position="578"/>
        <end position="596"/>
    </location>
</feature>
<dbReference type="FunFam" id="2.90.10.10:FF:000001">
    <property type="entry name" value="G-type lectin S-receptor-like serine/threonine-protein kinase"/>
    <property type="match status" value="1"/>
</dbReference>
<dbReference type="EMBL" id="JAJJMB010016078">
    <property type="protein sequence ID" value="KAI3849775.1"/>
    <property type="molecule type" value="Genomic_DNA"/>
</dbReference>
<evidence type="ECO:0000313" key="8">
    <source>
        <dbReference type="Proteomes" id="UP001202328"/>
    </source>
</evidence>
<proteinExistence type="predicted"/>
<dbReference type="Pfam" id="PF00954">
    <property type="entry name" value="S_locus_glycop"/>
    <property type="match status" value="1"/>
</dbReference>
<dbReference type="Pfam" id="PF01453">
    <property type="entry name" value="B_lectin"/>
    <property type="match status" value="1"/>
</dbReference>
<keyword evidence="4" id="KW-0472">Membrane</keyword>
<feature type="region of interest" description="Disordered" evidence="3">
    <location>
        <begin position="577"/>
        <end position="644"/>
    </location>
</feature>
<keyword evidence="2" id="KW-1015">Disulfide bond</keyword>
<dbReference type="SUPFAM" id="SSF51110">
    <property type="entry name" value="alpha-D-mannose-specific plant lectins"/>
    <property type="match status" value="1"/>
</dbReference>
<feature type="transmembrane region" description="Helical" evidence="4">
    <location>
        <begin position="445"/>
        <end position="469"/>
    </location>
</feature>
<dbReference type="SMART" id="SM00473">
    <property type="entry name" value="PAN_AP"/>
    <property type="match status" value="1"/>
</dbReference>
<dbReference type="GO" id="GO:0048544">
    <property type="term" value="P:recognition of pollen"/>
    <property type="evidence" value="ECO:0007669"/>
    <property type="project" value="InterPro"/>
</dbReference>
<dbReference type="PROSITE" id="PS50927">
    <property type="entry name" value="BULB_LECTIN"/>
    <property type="match status" value="1"/>
</dbReference>
<evidence type="ECO:0000256" key="5">
    <source>
        <dbReference type="SAM" id="SignalP"/>
    </source>
</evidence>
<dbReference type="PANTHER" id="PTHR32444">
    <property type="entry name" value="BULB-TYPE LECTIN DOMAIN-CONTAINING PROTEIN"/>
    <property type="match status" value="1"/>
</dbReference>
<feature type="compositionally biased region" description="Low complexity" evidence="3">
    <location>
        <begin position="600"/>
        <end position="644"/>
    </location>
</feature>
<dbReference type="SMART" id="SM00108">
    <property type="entry name" value="B_lectin"/>
    <property type="match status" value="1"/>
</dbReference>